<evidence type="ECO:0000313" key="10">
    <source>
        <dbReference type="Proteomes" id="UP000032233"/>
    </source>
</evidence>
<dbReference type="CDD" id="cd13553">
    <property type="entry name" value="PBP2_NrtA_CpmA_like"/>
    <property type="match status" value="1"/>
</dbReference>
<reference evidence="9 10" key="1">
    <citation type="submission" date="2013-11" db="EMBL/GenBank/DDBJ databases">
        <title>Metagenomic analysis of a methanogenic consortium involved in long chain n-alkane degradation.</title>
        <authorList>
            <person name="Davidova I.A."/>
            <person name="Callaghan A.V."/>
            <person name="Wawrik B."/>
            <person name="Pruitt S."/>
            <person name="Marks C."/>
            <person name="Duncan K.E."/>
            <person name="Suflita J.M."/>
        </authorList>
    </citation>
    <scope>NUCLEOTIDE SEQUENCE [LARGE SCALE GENOMIC DNA]</scope>
    <source>
        <strain evidence="9 10">SPR</strain>
    </source>
</reference>
<evidence type="ECO:0000256" key="6">
    <source>
        <dbReference type="ARBA" id="ARBA00022519"/>
    </source>
</evidence>
<proteinExistence type="inferred from homology"/>
<dbReference type="AlphaFoldDB" id="A0A0D2JQT0"/>
<name>A0A0D2JQT0_9BACT</name>
<dbReference type="InParanoid" id="A0A0D2JQT0"/>
<sequence length="312" mass="34082">MADKPVIRVGHLKITDHLILGISKMKADQGIEPLNHCQLEAVPHLGWNQVADSLANGSINAAFVLAPTAMDLFKAGVKIKLLLFTHKTGSVIITNKKAGIKTIEDFRGKVVIIPYQLSVHHMLLHQMLKKAGLSPGTGATPGADVLLEVMAPSQMPEAIQYDDEGEVAGFIVAEPYGSQAVSEGYGEEFSLSKDLWPKHPCCVFVATEELINNHPDAVHELTRSLVNSGHSVDQNPEAAAKLGSIFLGQKPEVVKKVLTEPADRITTSELFPVIDDLARMQDYMCDQMEVLKTKIDLNQFVDTRFAKEAKAE</sequence>
<dbReference type="OrthoDB" id="5516036at2"/>
<dbReference type="STRING" id="1429043.X474_22095"/>
<gene>
    <name evidence="9" type="ORF">X474_22095</name>
</gene>
<accession>A0A0D2JQT0</accession>
<dbReference type="Pfam" id="PF13379">
    <property type="entry name" value="NMT1_2"/>
    <property type="match status" value="1"/>
</dbReference>
<evidence type="ECO:0000256" key="2">
    <source>
        <dbReference type="ARBA" id="ARBA00004418"/>
    </source>
</evidence>
<keyword evidence="4" id="KW-0813">Transport</keyword>
<dbReference type="GO" id="GO:0042597">
    <property type="term" value="C:periplasmic space"/>
    <property type="evidence" value="ECO:0007669"/>
    <property type="project" value="UniProtKB-SubCell"/>
</dbReference>
<dbReference type="EMBL" id="AZAC01000040">
    <property type="protein sequence ID" value="KIX11860.1"/>
    <property type="molecule type" value="Genomic_DNA"/>
</dbReference>
<dbReference type="PANTHER" id="PTHR30024:SF47">
    <property type="entry name" value="TAURINE-BINDING PERIPLASMIC PROTEIN"/>
    <property type="match status" value="1"/>
</dbReference>
<keyword evidence="7" id="KW-0732">Signal</keyword>
<evidence type="ECO:0000256" key="5">
    <source>
        <dbReference type="ARBA" id="ARBA00022475"/>
    </source>
</evidence>
<keyword evidence="8" id="KW-0472">Membrane</keyword>
<comment type="subcellular location">
    <subcellularLocation>
        <location evidence="1">Endomembrane system</location>
    </subcellularLocation>
    <subcellularLocation>
        <location evidence="2">Periplasm</location>
    </subcellularLocation>
</comment>
<evidence type="ECO:0000256" key="7">
    <source>
        <dbReference type="ARBA" id="ARBA00022729"/>
    </source>
</evidence>
<evidence type="ECO:0000256" key="4">
    <source>
        <dbReference type="ARBA" id="ARBA00022448"/>
    </source>
</evidence>
<evidence type="ECO:0000256" key="3">
    <source>
        <dbReference type="ARBA" id="ARBA00010742"/>
    </source>
</evidence>
<dbReference type="Proteomes" id="UP000032233">
    <property type="component" value="Unassembled WGS sequence"/>
</dbReference>
<keyword evidence="6" id="KW-0997">Cell inner membrane</keyword>
<evidence type="ECO:0000256" key="1">
    <source>
        <dbReference type="ARBA" id="ARBA00004308"/>
    </source>
</evidence>
<keyword evidence="10" id="KW-1185">Reference proteome</keyword>
<dbReference type="GO" id="GO:0012505">
    <property type="term" value="C:endomembrane system"/>
    <property type="evidence" value="ECO:0007669"/>
    <property type="project" value="UniProtKB-SubCell"/>
</dbReference>
<protein>
    <submittedName>
        <fullName evidence="9">Twin-arginine translocation pathway signal protein</fullName>
    </submittedName>
</protein>
<dbReference type="RefSeq" id="WP_044351421.1">
    <property type="nucleotide sequence ID" value="NZ_AZAC01000040.1"/>
</dbReference>
<evidence type="ECO:0000313" key="9">
    <source>
        <dbReference type="EMBL" id="KIX11860.1"/>
    </source>
</evidence>
<evidence type="ECO:0000256" key="8">
    <source>
        <dbReference type="ARBA" id="ARBA00023136"/>
    </source>
</evidence>
<dbReference type="PANTHER" id="PTHR30024">
    <property type="entry name" value="ALIPHATIC SULFONATES-BINDING PROTEIN-RELATED"/>
    <property type="match status" value="1"/>
</dbReference>
<dbReference type="SUPFAM" id="SSF53850">
    <property type="entry name" value="Periplasmic binding protein-like II"/>
    <property type="match status" value="1"/>
</dbReference>
<keyword evidence="5" id="KW-1003">Cell membrane</keyword>
<dbReference type="Gene3D" id="3.40.190.10">
    <property type="entry name" value="Periplasmic binding protein-like II"/>
    <property type="match status" value="2"/>
</dbReference>
<comment type="caution">
    <text evidence="9">The sequence shown here is derived from an EMBL/GenBank/DDBJ whole genome shotgun (WGS) entry which is preliminary data.</text>
</comment>
<dbReference type="InterPro" id="IPR044527">
    <property type="entry name" value="NrtA/CpmA_ABC-bd_dom"/>
</dbReference>
<comment type="similarity">
    <text evidence="3">Belongs to the bacterial solute-binding protein SsuA/TauA family.</text>
</comment>
<organism evidence="9 10">
    <name type="scientific">Dethiosulfatarculus sandiegensis</name>
    <dbReference type="NCBI Taxonomy" id="1429043"/>
    <lineage>
        <taxon>Bacteria</taxon>
        <taxon>Pseudomonadati</taxon>
        <taxon>Thermodesulfobacteriota</taxon>
        <taxon>Desulfarculia</taxon>
        <taxon>Desulfarculales</taxon>
        <taxon>Desulfarculaceae</taxon>
        <taxon>Dethiosulfatarculus</taxon>
    </lineage>
</organism>